<dbReference type="GO" id="GO:0004674">
    <property type="term" value="F:protein serine/threonine kinase activity"/>
    <property type="evidence" value="ECO:0007669"/>
    <property type="project" value="UniProtKB-EC"/>
</dbReference>
<keyword evidence="8" id="KW-1185">Reference proteome</keyword>
<evidence type="ECO:0000256" key="3">
    <source>
        <dbReference type="ARBA" id="ARBA00022741"/>
    </source>
</evidence>
<evidence type="ECO:0000256" key="5">
    <source>
        <dbReference type="ARBA" id="ARBA00022840"/>
    </source>
</evidence>
<dbReference type="AlphaFoldDB" id="A0A517LQR0"/>
<dbReference type="Pfam" id="PF00069">
    <property type="entry name" value="Pkinase"/>
    <property type="match status" value="1"/>
</dbReference>
<dbReference type="Gene3D" id="1.10.510.10">
    <property type="entry name" value="Transferase(Phosphotransferase) domain 1"/>
    <property type="match status" value="1"/>
</dbReference>
<sequence>MMNSANTIDLWKFHKDYKNDSHLGHGGNGECHLWQRTESAKTSVCNRAAFVVVKTIRSKVNNQYPKEVAWMERLQPYKHPRIVEFIGFVEWDLRSESVRMMLEYCSGGDLHRCVARYDRQEKHFKEFELWDITLSILSALTFLHDGRMINGRRVRDWKPIIHCDIKPGNILCCPRPDETVLCKLADFGLSSFEEPQPNSRFFGTYDWQPPELPAILTPAADIWSVGAVLHYLVHREPPVDPHPQSIKVNKHPDFQKDEDRTKWARSVIPINIEDPTKRWTHWASSRRYKSIRGKAWERAFSDELNGFMMRMLATDAKDRPSAVELEKEMQKVMWSKKFPVFVR</sequence>
<evidence type="ECO:0000256" key="2">
    <source>
        <dbReference type="ARBA" id="ARBA00022679"/>
    </source>
</evidence>
<keyword evidence="4" id="KW-0418">Kinase</keyword>
<dbReference type="SMART" id="SM00220">
    <property type="entry name" value="S_TKc"/>
    <property type="match status" value="1"/>
</dbReference>
<dbReference type="Proteomes" id="UP000316270">
    <property type="component" value="Chromosome 19"/>
</dbReference>
<evidence type="ECO:0000256" key="1">
    <source>
        <dbReference type="ARBA" id="ARBA00012513"/>
    </source>
</evidence>
<dbReference type="InterPro" id="IPR011009">
    <property type="entry name" value="Kinase-like_dom_sf"/>
</dbReference>
<dbReference type="OrthoDB" id="310217at2759"/>
<dbReference type="Gene3D" id="3.30.200.20">
    <property type="entry name" value="Phosphorylase Kinase, domain 1"/>
    <property type="match status" value="1"/>
</dbReference>
<organism evidence="7 8">
    <name type="scientific">Venturia effusa</name>
    <dbReference type="NCBI Taxonomy" id="50376"/>
    <lineage>
        <taxon>Eukaryota</taxon>
        <taxon>Fungi</taxon>
        <taxon>Dikarya</taxon>
        <taxon>Ascomycota</taxon>
        <taxon>Pezizomycotina</taxon>
        <taxon>Dothideomycetes</taxon>
        <taxon>Pleosporomycetidae</taxon>
        <taxon>Venturiales</taxon>
        <taxon>Venturiaceae</taxon>
        <taxon>Venturia</taxon>
    </lineage>
</organism>
<proteinExistence type="predicted"/>
<dbReference type="InterPro" id="IPR008271">
    <property type="entry name" value="Ser/Thr_kinase_AS"/>
</dbReference>
<dbReference type="PANTHER" id="PTHR43671">
    <property type="entry name" value="SERINE/THREONINE-PROTEIN KINASE NEK"/>
    <property type="match status" value="1"/>
</dbReference>
<dbReference type="EC" id="2.7.11.1" evidence="1"/>
<dbReference type="GO" id="GO:0005524">
    <property type="term" value="F:ATP binding"/>
    <property type="evidence" value="ECO:0007669"/>
    <property type="project" value="UniProtKB-KW"/>
</dbReference>
<dbReference type="InterPro" id="IPR000719">
    <property type="entry name" value="Prot_kinase_dom"/>
</dbReference>
<dbReference type="CDD" id="cd00180">
    <property type="entry name" value="PKc"/>
    <property type="match status" value="1"/>
</dbReference>
<dbReference type="PANTHER" id="PTHR43671:SF13">
    <property type="entry name" value="SERINE_THREONINE-PROTEIN KINASE NEK2"/>
    <property type="match status" value="1"/>
</dbReference>
<keyword evidence="3" id="KW-0547">Nucleotide-binding</keyword>
<keyword evidence="2" id="KW-0808">Transferase</keyword>
<gene>
    <name evidence="7" type="ORF">FKW77_001875</name>
</gene>
<reference evidence="7 8" key="1">
    <citation type="submission" date="2019-07" db="EMBL/GenBank/DDBJ databases">
        <title>Finished genome of Venturia effusa.</title>
        <authorList>
            <person name="Young C.A."/>
            <person name="Cox M.P."/>
            <person name="Ganley A.R.D."/>
            <person name="David W.J."/>
        </authorList>
    </citation>
    <scope>NUCLEOTIDE SEQUENCE [LARGE SCALE GENOMIC DNA]</scope>
    <source>
        <strain evidence="8">albino</strain>
    </source>
</reference>
<evidence type="ECO:0000259" key="6">
    <source>
        <dbReference type="PROSITE" id="PS50011"/>
    </source>
</evidence>
<dbReference type="PROSITE" id="PS50011">
    <property type="entry name" value="PROTEIN_KINASE_DOM"/>
    <property type="match status" value="1"/>
</dbReference>
<keyword evidence="5" id="KW-0067">ATP-binding</keyword>
<accession>A0A517LQR0</accession>
<dbReference type="STRING" id="50376.A0A517LQR0"/>
<evidence type="ECO:0000313" key="8">
    <source>
        <dbReference type="Proteomes" id="UP000316270"/>
    </source>
</evidence>
<evidence type="ECO:0000313" key="7">
    <source>
        <dbReference type="EMBL" id="QDS77972.1"/>
    </source>
</evidence>
<evidence type="ECO:0000256" key="4">
    <source>
        <dbReference type="ARBA" id="ARBA00022777"/>
    </source>
</evidence>
<name>A0A517LQR0_9PEZI</name>
<protein>
    <recommendedName>
        <fullName evidence="1">non-specific serine/threonine protein kinase</fullName>
        <ecNumber evidence="1">2.7.11.1</ecNumber>
    </recommendedName>
</protein>
<dbReference type="SUPFAM" id="SSF56112">
    <property type="entry name" value="Protein kinase-like (PK-like)"/>
    <property type="match status" value="1"/>
</dbReference>
<dbReference type="InterPro" id="IPR050660">
    <property type="entry name" value="NEK_Ser/Thr_kinase"/>
</dbReference>
<dbReference type="EMBL" id="CP042203">
    <property type="protein sequence ID" value="QDS77972.1"/>
    <property type="molecule type" value="Genomic_DNA"/>
</dbReference>
<feature type="domain" description="Protein kinase" evidence="6">
    <location>
        <begin position="17"/>
        <end position="333"/>
    </location>
</feature>
<dbReference type="PROSITE" id="PS00108">
    <property type="entry name" value="PROTEIN_KINASE_ST"/>
    <property type="match status" value="1"/>
</dbReference>